<dbReference type="Proteomes" id="UP000185696">
    <property type="component" value="Unassembled WGS sequence"/>
</dbReference>
<dbReference type="InterPro" id="IPR051604">
    <property type="entry name" value="Ergot_Alk_Oxidoreductase"/>
</dbReference>
<proteinExistence type="predicted"/>
<dbReference type="OrthoDB" id="3250520at2"/>
<comment type="caution">
    <text evidence="2">The sequence shown here is derived from an EMBL/GenBank/DDBJ whole genome shotgun (WGS) entry which is preliminary data.</text>
</comment>
<gene>
    <name evidence="2" type="ORF">BLA60_18335</name>
</gene>
<accession>A0A7Z0WMJ4</accession>
<reference evidence="2 3" key="1">
    <citation type="submission" date="2016-12" db="EMBL/GenBank/DDBJ databases">
        <title>The draft genome sequence of Actinophytocola xinjiangensis.</title>
        <authorList>
            <person name="Wang W."/>
            <person name="Yuan L."/>
        </authorList>
    </citation>
    <scope>NUCLEOTIDE SEQUENCE [LARGE SCALE GENOMIC DNA]</scope>
    <source>
        <strain evidence="2 3">CGMCC 4.4663</strain>
    </source>
</reference>
<evidence type="ECO:0000313" key="2">
    <source>
        <dbReference type="EMBL" id="OLF09740.1"/>
    </source>
</evidence>
<dbReference type="Gene3D" id="3.90.25.10">
    <property type="entry name" value="UDP-galactose 4-epimerase, domain 1"/>
    <property type="match status" value="1"/>
</dbReference>
<dbReference type="RefSeq" id="WP_075134131.1">
    <property type="nucleotide sequence ID" value="NZ_MSIF01000008.1"/>
</dbReference>
<dbReference type="Pfam" id="PF13460">
    <property type="entry name" value="NAD_binding_10"/>
    <property type="match status" value="1"/>
</dbReference>
<dbReference type="AlphaFoldDB" id="A0A7Z0WMJ4"/>
<name>A0A7Z0WMJ4_9PSEU</name>
<feature type="domain" description="NAD(P)-binding" evidence="1">
    <location>
        <begin position="11"/>
        <end position="169"/>
    </location>
</feature>
<evidence type="ECO:0000313" key="3">
    <source>
        <dbReference type="Proteomes" id="UP000185696"/>
    </source>
</evidence>
<dbReference type="PANTHER" id="PTHR43162">
    <property type="match status" value="1"/>
</dbReference>
<dbReference type="EMBL" id="MSIF01000008">
    <property type="protein sequence ID" value="OLF09740.1"/>
    <property type="molecule type" value="Genomic_DNA"/>
</dbReference>
<keyword evidence="3" id="KW-1185">Reference proteome</keyword>
<protein>
    <submittedName>
        <fullName evidence="2">NmrA family transcriptional regulator</fullName>
    </submittedName>
</protein>
<dbReference type="SUPFAM" id="SSF51735">
    <property type="entry name" value="NAD(P)-binding Rossmann-fold domains"/>
    <property type="match status" value="1"/>
</dbReference>
<dbReference type="InterPro" id="IPR036291">
    <property type="entry name" value="NAD(P)-bd_dom_sf"/>
</dbReference>
<dbReference type="PANTHER" id="PTHR43162:SF1">
    <property type="entry name" value="PRESTALK A DIFFERENTIATION PROTEIN A"/>
    <property type="match status" value="1"/>
</dbReference>
<evidence type="ECO:0000259" key="1">
    <source>
        <dbReference type="Pfam" id="PF13460"/>
    </source>
</evidence>
<dbReference type="InterPro" id="IPR016040">
    <property type="entry name" value="NAD(P)-bd_dom"/>
</dbReference>
<dbReference type="Gene3D" id="3.40.50.720">
    <property type="entry name" value="NAD(P)-binding Rossmann-like Domain"/>
    <property type="match status" value="1"/>
</dbReference>
<sequence>MTREILVLQPHGKTGRRVVPLLRAHEDVTVRGASRGSTPPFDWEAPDTWPAALAGADAAFIVYFPDIAFPGAADRIGSFIELAVRSGVGRLVLLSGRGEHEAEKTEEILAGSGADWTIVRSAWFTQNFSEGFLVDAIHSGVIAMPGGDVREPFVDVDDIAEVVVAALTDDRHIGRLYEVTGPRLLSFADTAKEIGQALGRDIVHVPVTMEQYHAGAVEHGVPADYADLLIGLFTETLDGRNARLTDGVRAALGREPRDFADHVKAMALTGVWDPA</sequence>
<organism evidence="2 3">
    <name type="scientific">Actinophytocola xinjiangensis</name>
    <dbReference type="NCBI Taxonomy" id="485602"/>
    <lineage>
        <taxon>Bacteria</taxon>
        <taxon>Bacillati</taxon>
        <taxon>Actinomycetota</taxon>
        <taxon>Actinomycetes</taxon>
        <taxon>Pseudonocardiales</taxon>
        <taxon>Pseudonocardiaceae</taxon>
    </lineage>
</organism>